<protein>
    <submittedName>
        <fullName evidence="2">Uncharacterized protein</fullName>
    </submittedName>
</protein>
<name>A0AAE1E1C3_9GAST</name>
<comment type="caution">
    <text evidence="2">The sequence shown here is derived from an EMBL/GenBank/DDBJ whole genome shotgun (WGS) entry which is preliminary data.</text>
</comment>
<dbReference type="AlphaFoldDB" id="A0AAE1E1C3"/>
<feature type="region of interest" description="Disordered" evidence="1">
    <location>
        <begin position="155"/>
        <end position="180"/>
    </location>
</feature>
<proteinExistence type="predicted"/>
<feature type="compositionally biased region" description="Basic and acidic residues" evidence="1">
    <location>
        <begin position="171"/>
        <end position="180"/>
    </location>
</feature>
<evidence type="ECO:0000313" key="2">
    <source>
        <dbReference type="EMBL" id="KAK3790696.1"/>
    </source>
</evidence>
<reference evidence="2" key="1">
    <citation type="journal article" date="2023" name="G3 (Bethesda)">
        <title>A reference genome for the long-term kleptoplast-retaining sea slug Elysia crispata morphotype clarki.</title>
        <authorList>
            <person name="Eastman K.E."/>
            <person name="Pendleton A.L."/>
            <person name="Shaikh M.A."/>
            <person name="Suttiyut T."/>
            <person name="Ogas R."/>
            <person name="Tomko P."/>
            <person name="Gavelis G."/>
            <person name="Widhalm J.R."/>
            <person name="Wisecaver J.H."/>
        </authorList>
    </citation>
    <scope>NUCLEOTIDE SEQUENCE</scope>
    <source>
        <strain evidence="2">ECLA1</strain>
    </source>
</reference>
<accession>A0AAE1E1C3</accession>
<keyword evidence="3" id="KW-1185">Reference proteome</keyword>
<sequence>MSLYRHHYTETIRLPLGLTTALVRAIQLAGAHVPGRLGARPFTERQTPCQVREGGGGWGLSNLVNTVSQRQEGSTPLCELGEAGSNSEWWVDTLPISGPASHYVLDETLPGYNEETRVHFIKFCHAWQSVRLTDTEDIVIFSPLFFTAVAGPRSDHGPSPYQTVQSVWGGRESKASSHEI</sequence>
<dbReference type="Proteomes" id="UP001283361">
    <property type="component" value="Unassembled WGS sequence"/>
</dbReference>
<gene>
    <name evidence="2" type="ORF">RRG08_038188</name>
</gene>
<organism evidence="2 3">
    <name type="scientific">Elysia crispata</name>
    <name type="common">lettuce slug</name>
    <dbReference type="NCBI Taxonomy" id="231223"/>
    <lineage>
        <taxon>Eukaryota</taxon>
        <taxon>Metazoa</taxon>
        <taxon>Spiralia</taxon>
        <taxon>Lophotrochozoa</taxon>
        <taxon>Mollusca</taxon>
        <taxon>Gastropoda</taxon>
        <taxon>Heterobranchia</taxon>
        <taxon>Euthyneura</taxon>
        <taxon>Panpulmonata</taxon>
        <taxon>Sacoglossa</taxon>
        <taxon>Placobranchoidea</taxon>
        <taxon>Plakobranchidae</taxon>
        <taxon>Elysia</taxon>
    </lineage>
</organism>
<evidence type="ECO:0000313" key="3">
    <source>
        <dbReference type="Proteomes" id="UP001283361"/>
    </source>
</evidence>
<dbReference type="EMBL" id="JAWDGP010001519">
    <property type="protein sequence ID" value="KAK3790696.1"/>
    <property type="molecule type" value="Genomic_DNA"/>
</dbReference>
<evidence type="ECO:0000256" key="1">
    <source>
        <dbReference type="SAM" id="MobiDB-lite"/>
    </source>
</evidence>